<dbReference type="Proteomes" id="UP000011571">
    <property type="component" value="Unassembled WGS sequence"/>
</dbReference>
<proteinExistence type="predicted"/>
<comment type="caution">
    <text evidence="1">The sequence shown here is derived from an EMBL/GenBank/DDBJ whole genome shotgun (WGS) entry which is preliminary data.</text>
</comment>
<evidence type="ECO:0000313" key="1">
    <source>
        <dbReference type="EMBL" id="ELZ84460.1"/>
    </source>
</evidence>
<name>M0HIT7_HALGM</name>
<evidence type="ECO:0000313" key="2">
    <source>
        <dbReference type="Proteomes" id="UP000011571"/>
    </source>
</evidence>
<reference evidence="1 2" key="1">
    <citation type="journal article" date="2014" name="PLoS Genet.">
        <title>Phylogenetically driven sequencing of extremely halophilic archaea reveals strategies for static and dynamic osmo-response.</title>
        <authorList>
            <person name="Becker E.A."/>
            <person name="Seitzer P.M."/>
            <person name="Tritt A."/>
            <person name="Larsen D."/>
            <person name="Krusor M."/>
            <person name="Yao A.I."/>
            <person name="Wu D."/>
            <person name="Madern D."/>
            <person name="Eisen J.A."/>
            <person name="Darling A.E."/>
            <person name="Facciotti M.T."/>
        </authorList>
    </citation>
    <scope>NUCLEOTIDE SEQUENCE [LARGE SCALE GENOMIC DNA]</scope>
    <source>
        <strain evidence="2">ATCC 33959 / DSM 4427 / JCM 8863 / NBRC 102184 / NCIMB 2188 / Ma 2.38</strain>
    </source>
</reference>
<organism evidence="1 2">
    <name type="scientific">Haloferax gibbonsii (strain ATCC 33959 / DSM 4427 / JCM 8863 / NBRC 102184 / NCIMB 2188 / Ma 2.38)</name>
    <dbReference type="NCBI Taxonomy" id="1227459"/>
    <lineage>
        <taxon>Archaea</taxon>
        <taxon>Methanobacteriati</taxon>
        <taxon>Methanobacteriota</taxon>
        <taxon>Stenosarchaea group</taxon>
        <taxon>Halobacteria</taxon>
        <taxon>Halobacteriales</taxon>
        <taxon>Haloferacaceae</taxon>
        <taxon>Haloferax</taxon>
    </lineage>
</organism>
<sequence>MLLQALSVIGDEIAAEEFPTKYVACSDPDALAGNQEVHSVVVLDFDGDGDGLEYRGARTVDPDTPLEMAVKYGYVNRYNQYDHSLTQRASSSVLTELERMFSWPTDESLGAERDEPLLQALDEAFEKYEDEIQSDVERYDEEIEYKALLTIRIQSGGQGRYPGEIEEFAKATFVAYSDALSEDSQSATDSRGEAVCAVCDTRTETYGLGAKLDQMYTSKKQWPFPFYNASKAWQSRPLCGDCILNIEVATDRFLSRQSFGAPGIRCRVIPYALPTPEGEEALRELIRNSREELLKEDTDRPLQNAWSVHRTFVEELGIKEPILRLAFVHYYRDSAKTHGVGWIDGVSVNQLDAIAESYERIHSSNPVFENRLLVDTDSFRVPSEKQIFTGMWLFGLLCEVSDSDHEGSRIGDQNQWVEFTQSILTDSTIQYDALVSALTREAVARFNKRVKDDETSDYPYDGFHALRAYGLLRVLAELGVLSDSRTDYPYDGFHALRAYGLLRVLAELGVLSDSRTSLAMIPSNITGEFTTFGEGLGEFIAAHESISESPGRQEAFVLGAAAAQLSNWQKRRGLNRTFIQNRDVEQL</sequence>
<dbReference type="Pfam" id="PF09484">
    <property type="entry name" value="Cas_TM1802"/>
    <property type="match status" value="1"/>
</dbReference>
<dbReference type="InterPro" id="IPR013389">
    <property type="entry name" value="CRISPR-assoc_prot_Cas8b"/>
</dbReference>
<gene>
    <name evidence="1" type="ORF">C454_02952</name>
</gene>
<dbReference type="EMBL" id="AOLJ01000010">
    <property type="protein sequence ID" value="ELZ84460.1"/>
    <property type="molecule type" value="Genomic_DNA"/>
</dbReference>
<protein>
    <recommendedName>
        <fullName evidence="3">CRISPR-associated protein, Csh1 family</fullName>
    </recommendedName>
</protein>
<keyword evidence="2" id="KW-1185">Reference proteome</keyword>
<accession>M0HIT7</accession>
<feature type="non-terminal residue" evidence="1">
    <location>
        <position position="587"/>
    </location>
</feature>
<dbReference type="RefSeq" id="WP_004972496.1">
    <property type="nucleotide sequence ID" value="NZ_AOLJ01000010.1"/>
</dbReference>
<dbReference type="AlphaFoldDB" id="M0HIT7"/>
<evidence type="ECO:0008006" key="3">
    <source>
        <dbReference type="Google" id="ProtNLM"/>
    </source>
</evidence>